<evidence type="ECO:0000256" key="1">
    <source>
        <dbReference type="ARBA" id="ARBA00009737"/>
    </source>
</evidence>
<gene>
    <name evidence="3" type="ORF">OPV22_012059</name>
</gene>
<dbReference type="AlphaFoldDB" id="A0AAV8QXW9"/>
<proteinExistence type="inferred from homology"/>
<dbReference type="EMBL" id="JAQQAF010000004">
    <property type="protein sequence ID" value="KAJ8490338.1"/>
    <property type="molecule type" value="Genomic_DNA"/>
</dbReference>
<dbReference type="PANTHER" id="PTHR33732">
    <property type="entry name" value="REF/SRPP-LIKE PROTEIN OS05G0151300/LOC_OS05G05940"/>
    <property type="match status" value="1"/>
</dbReference>
<reference evidence="3 4" key="1">
    <citation type="submission" date="2022-12" db="EMBL/GenBank/DDBJ databases">
        <title>Chromosome-scale assembly of the Ensete ventricosum genome.</title>
        <authorList>
            <person name="Dussert Y."/>
            <person name="Stocks J."/>
            <person name="Wendawek A."/>
            <person name="Woldeyes F."/>
            <person name="Nichols R.A."/>
            <person name="Borrell J.S."/>
        </authorList>
    </citation>
    <scope>NUCLEOTIDE SEQUENCE [LARGE SCALE GENOMIC DNA]</scope>
    <source>
        <strain evidence="4">cv. Maze</strain>
        <tissue evidence="3">Seeds</tissue>
    </source>
</reference>
<keyword evidence="4" id="KW-1185">Reference proteome</keyword>
<evidence type="ECO:0000313" key="4">
    <source>
        <dbReference type="Proteomes" id="UP001222027"/>
    </source>
</evidence>
<dbReference type="InterPro" id="IPR008802">
    <property type="entry name" value="REF"/>
</dbReference>
<dbReference type="Proteomes" id="UP001222027">
    <property type="component" value="Unassembled WGS sequence"/>
</dbReference>
<comment type="caution">
    <text evidence="3">The sequence shown here is derived from an EMBL/GenBank/DDBJ whole genome shotgun (WGS) entry which is preliminary data.</text>
</comment>
<comment type="similarity">
    <text evidence="1">Belongs to the REF/SRPP family.</text>
</comment>
<evidence type="ECO:0000313" key="3">
    <source>
        <dbReference type="EMBL" id="KAJ8490338.1"/>
    </source>
</evidence>
<dbReference type="PANTHER" id="PTHR33732:SF9">
    <property type="entry name" value="REF_SRPP-LIKE PROTEIN OS05G0151300_LOC_OS05G05940"/>
    <property type="match status" value="1"/>
</dbReference>
<feature type="compositionally biased region" description="Pro residues" evidence="2">
    <location>
        <begin position="8"/>
        <end position="24"/>
    </location>
</feature>
<organism evidence="3 4">
    <name type="scientific">Ensete ventricosum</name>
    <name type="common">Abyssinian banana</name>
    <name type="synonym">Musa ensete</name>
    <dbReference type="NCBI Taxonomy" id="4639"/>
    <lineage>
        <taxon>Eukaryota</taxon>
        <taxon>Viridiplantae</taxon>
        <taxon>Streptophyta</taxon>
        <taxon>Embryophyta</taxon>
        <taxon>Tracheophyta</taxon>
        <taxon>Spermatophyta</taxon>
        <taxon>Magnoliopsida</taxon>
        <taxon>Liliopsida</taxon>
        <taxon>Zingiberales</taxon>
        <taxon>Musaceae</taxon>
        <taxon>Ensete</taxon>
    </lineage>
</organism>
<name>A0AAV8QXW9_ENSVE</name>
<feature type="region of interest" description="Disordered" evidence="2">
    <location>
        <begin position="1"/>
        <end position="29"/>
    </location>
</feature>
<sequence>MAADLAPAPVPVPVPVSDPNPVPQSPQIAQDEAEQKRLKYLEFVHAAAVQVVLWAAWLYGFAKERAGPLTPVVLASEGAVRALVGPVYDKYHAVPFELLKFIDQKLGESVQNLEPRVPSVVVEASAAARYAVCEVRRAGLVGSAVGLVRSVCCRCDLSAKGLCAKYKPAAEQAAVSAWRSLSRLPLVTRLVVPATVHLTEKYNEAVRCSAKKGYSISAHLPLVPTEHIVQFLAGEATAKSL</sequence>
<dbReference type="Pfam" id="PF05755">
    <property type="entry name" value="REF"/>
    <property type="match status" value="1"/>
</dbReference>
<evidence type="ECO:0008006" key="5">
    <source>
        <dbReference type="Google" id="ProtNLM"/>
    </source>
</evidence>
<protein>
    <recommendedName>
        <fullName evidence="5">Stress-related protein</fullName>
    </recommendedName>
</protein>
<evidence type="ECO:0000256" key="2">
    <source>
        <dbReference type="SAM" id="MobiDB-lite"/>
    </source>
</evidence>
<accession>A0AAV8QXW9</accession>